<comment type="similarity">
    <text evidence="1">Belongs to the type-I restriction system S methylase family.</text>
</comment>
<dbReference type="InterPro" id="IPR052021">
    <property type="entry name" value="Type-I_RS_S_subunit"/>
</dbReference>
<reference evidence="5 6" key="1">
    <citation type="submission" date="2024-02" db="EMBL/GenBank/DDBJ databases">
        <title>Comparative Genomic Analysis of Flavobacterium Species Causing Columnaris Disease of Freshwater Fish in Thailand: Insights into Virulence and Resistance Mechanisms.</title>
        <authorList>
            <person name="Nguyen D."/>
            <person name="Chokmangmeepisarn P."/>
            <person name="Khianchaikhan K."/>
            <person name="Morishita M."/>
            <person name="Bunnoy A."/>
            <person name="Rodkhum C."/>
        </authorList>
    </citation>
    <scope>NUCLEOTIDE SEQUENCE [LARGE SCALE GENOMIC DNA]</scope>
    <source>
        <strain evidence="5 6">KCRT2007</strain>
    </source>
</reference>
<dbReference type="EMBL" id="JAZGZR010000005">
    <property type="protein sequence ID" value="MFK7048816.1"/>
    <property type="molecule type" value="Genomic_DNA"/>
</dbReference>
<evidence type="ECO:0000313" key="5">
    <source>
        <dbReference type="EMBL" id="MFK7048816.1"/>
    </source>
</evidence>
<keyword evidence="2" id="KW-0680">Restriction system</keyword>
<keyword evidence="3" id="KW-0238">DNA-binding</keyword>
<dbReference type="PANTHER" id="PTHR30408">
    <property type="entry name" value="TYPE-1 RESTRICTION ENZYME ECOKI SPECIFICITY PROTEIN"/>
    <property type="match status" value="1"/>
</dbReference>
<organism evidence="5 6">
    <name type="scientific">Flavobacterium davisii</name>
    <dbReference type="NCBI Taxonomy" id="2906077"/>
    <lineage>
        <taxon>Bacteria</taxon>
        <taxon>Pseudomonadati</taxon>
        <taxon>Bacteroidota</taxon>
        <taxon>Flavobacteriia</taxon>
        <taxon>Flavobacteriales</taxon>
        <taxon>Flavobacteriaceae</taxon>
        <taxon>Flavobacterium</taxon>
    </lineage>
</organism>
<dbReference type="Pfam" id="PF01420">
    <property type="entry name" value="Methylase_S"/>
    <property type="match status" value="1"/>
</dbReference>
<evidence type="ECO:0000256" key="3">
    <source>
        <dbReference type="ARBA" id="ARBA00023125"/>
    </source>
</evidence>
<dbReference type="PANTHER" id="PTHR30408:SF12">
    <property type="entry name" value="TYPE I RESTRICTION ENZYME MJAVIII SPECIFICITY SUBUNIT"/>
    <property type="match status" value="1"/>
</dbReference>
<dbReference type="CDD" id="cd16961">
    <property type="entry name" value="RMtype1_S_TRD-CR_like"/>
    <property type="match status" value="1"/>
</dbReference>
<comment type="caution">
    <text evidence="5">The sequence shown here is derived from an EMBL/GenBank/DDBJ whole genome shotgun (WGS) entry which is preliminary data.</text>
</comment>
<proteinExistence type="inferred from homology"/>
<evidence type="ECO:0000256" key="1">
    <source>
        <dbReference type="ARBA" id="ARBA00010923"/>
    </source>
</evidence>
<keyword evidence="6" id="KW-1185">Reference proteome</keyword>
<evidence type="ECO:0000313" key="6">
    <source>
        <dbReference type="Proteomes" id="UP001621813"/>
    </source>
</evidence>
<dbReference type="GO" id="GO:0016787">
    <property type="term" value="F:hydrolase activity"/>
    <property type="evidence" value="ECO:0007669"/>
    <property type="project" value="UniProtKB-KW"/>
</dbReference>
<dbReference type="GO" id="GO:0004519">
    <property type="term" value="F:endonuclease activity"/>
    <property type="evidence" value="ECO:0007669"/>
    <property type="project" value="UniProtKB-KW"/>
</dbReference>
<gene>
    <name evidence="5" type="ORF">V3Q77_02840</name>
</gene>
<keyword evidence="5" id="KW-0540">Nuclease</keyword>
<dbReference type="InterPro" id="IPR044946">
    <property type="entry name" value="Restrct_endonuc_typeI_TRD_sf"/>
</dbReference>
<dbReference type="Gene3D" id="3.90.220.20">
    <property type="entry name" value="DNA methylase specificity domains"/>
    <property type="match status" value="2"/>
</dbReference>
<dbReference type="InterPro" id="IPR000055">
    <property type="entry name" value="Restrct_endonuc_typeI_TRD"/>
</dbReference>
<evidence type="ECO:0000256" key="2">
    <source>
        <dbReference type="ARBA" id="ARBA00022747"/>
    </source>
</evidence>
<evidence type="ECO:0000259" key="4">
    <source>
        <dbReference type="Pfam" id="PF01420"/>
    </source>
</evidence>
<name>A0ABW8PMD8_9FLAO</name>
<dbReference type="RefSeq" id="WP_405322551.1">
    <property type="nucleotide sequence ID" value="NZ_JAZGZR010000005.1"/>
</dbReference>
<dbReference type="SUPFAM" id="SSF116734">
    <property type="entry name" value="DNA methylase specificity domain"/>
    <property type="match status" value="2"/>
</dbReference>
<keyword evidence="5" id="KW-0255">Endonuclease</keyword>
<feature type="domain" description="Type I restriction modification DNA specificity" evidence="4">
    <location>
        <begin position="336"/>
        <end position="487"/>
    </location>
</feature>
<protein>
    <submittedName>
        <fullName evidence="5">Restriction endonuclease subunit S</fullName>
        <ecNumber evidence="5">3.1.21.-</ecNumber>
    </submittedName>
</protein>
<sequence length="516" mass="58850">MKSQMLLDNEKFRFDSDFFSKKYLKAYSLIKSRPNVNFHQITEILTDFSANGSYENIAKNFKLLDEENYAYMVRTTDLEKRNFIDGVKYIDENSYNFLEKSKIYGGELLINKIGSPGRVFIMPYLNKPVSLGMNLFMIRILKKTNYSEKYLWAFFNSDFGQKIIQRKVNGTVPLTIDKEAIKSLYIPTVSIDFQNIIESIIIDSESKEFESSGKYTQAETLLLQEIGFDEAKGYESCGHEEPLEPQSGAHNVNMKGIASNPDKMTTSMVAKKGIEPNVNVKSFKESFGITGRLDAEYYQKKYEAVVEKIKSQKYDILQNIVKINKSIEPGSNYYSDDASDLPFIRVSDYNKFGLSEPNKKLTSTFVNEIQDKIDELKPKKGTILFSKDGSVGTAYHLRENLEGVTSSAILHLKVKDEKQVIPEYLTLVLNSKLVQMQAERDAGGSIILHWRVGEIQKVVVPIIDYTKQQEIAQLIEESFSLKKQSEQLLEIAKKAVEIAIEENEEVAMAFINTNTI</sequence>
<dbReference type="EC" id="3.1.21.-" evidence="5"/>
<keyword evidence="5" id="KW-0378">Hydrolase</keyword>
<accession>A0ABW8PMD8</accession>
<dbReference type="Proteomes" id="UP001621813">
    <property type="component" value="Unassembled WGS sequence"/>
</dbReference>